<keyword evidence="5" id="KW-1185">Reference proteome</keyword>
<comment type="caution">
    <text evidence="3">The sequence shown here is derived from an EMBL/GenBank/DDBJ whole genome shotgun (WGS) entry which is preliminary data.</text>
</comment>
<dbReference type="EMBL" id="JACHNC010000001">
    <property type="protein sequence ID" value="MBB4750351.1"/>
    <property type="molecule type" value="Genomic_DNA"/>
</dbReference>
<evidence type="ECO:0000313" key="3">
    <source>
        <dbReference type="EMBL" id="MBB4750351.1"/>
    </source>
</evidence>
<gene>
    <name evidence="2" type="ORF">Alo02nite_47530</name>
    <name evidence="3" type="ORF">BJ964_004512</name>
</gene>
<evidence type="ECO:0000313" key="4">
    <source>
        <dbReference type="Proteomes" id="UP000590511"/>
    </source>
</evidence>
<reference evidence="2 5" key="2">
    <citation type="submission" date="2021-01" db="EMBL/GenBank/DDBJ databases">
        <title>Whole genome shotgun sequence of Actinoplanes lobatus NBRC 12513.</title>
        <authorList>
            <person name="Komaki H."/>
            <person name="Tamura T."/>
        </authorList>
    </citation>
    <scope>NUCLEOTIDE SEQUENCE [LARGE SCALE GENOMIC DNA]</scope>
    <source>
        <strain evidence="2 5">NBRC 12513</strain>
    </source>
</reference>
<dbReference type="InterPro" id="IPR009439">
    <property type="entry name" value="RCC_reductase"/>
</dbReference>
<evidence type="ECO:0000313" key="5">
    <source>
        <dbReference type="Proteomes" id="UP000631312"/>
    </source>
</evidence>
<sequence length="304" mass="33876">MAETIQHVEDMVDNSPAIDVHDTFNFYRQLLADLKAKIDARFELTRDPSTLGLQTYGSYPDGPGGSLEAYSGPEIDWLVHSWIGNPGASFANLHLTAWLGPQVKVPHLGIALLVWPGGWFYFDSVPRTNLVEDGEYYDKYYEPVNEEWLELRGDPEFDYFVSRAGFIRASLSPTAYCFSFERSQRNLDIVAARAHAHVDRWLRWVDEAEPVPAEERAALAATDETIRRNIAERDPANVMGVRFFGEETTNKLVRALWGGDRELPRPGATEPAAEKPTATKPAATEQATTEQAATEQATTESAAG</sequence>
<dbReference type="Proteomes" id="UP000631312">
    <property type="component" value="Unassembled WGS sequence"/>
</dbReference>
<evidence type="ECO:0000256" key="1">
    <source>
        <dbReference type="SAM" id="MobiDB-lite"/>
    </source>
</evidence>
<organism evidence="3 4">
    <name type="scientific">Actinoplanes lobatus</name>
    <dbReference type="NCBI Taxonomy" id="113568"/>
    <lineage>
        <taxon>Bacteria</taxon>
        <taxon>Bacillati</taxon>
        <taxon>Actinomycetota</taxon>
        <taxon>Actinomycetes</taxon>
        <taxon>Micromonosporales</taxon>
        <taxon>Micromonosporaceae</taxon>
        <taxon>Actinoplanes</taxon>
    </lineage>
</organism>
<dbReference type="AlphaFoldDB" id="A0A7W7HGY4"/>
<dbReference type="Pfam" id="PF06405">
    <property type="entry name" value="RCC_reductase"/>
    <property type="match status" value="1"/>
</dbReference>
<evidence type="ECO:0008006" key="6">
    <source>
        <dbReference type="Google" id="ProtNLM"/>
    </source>
</evidence>
<evidence type="ECO:0000313" key="2">
    <source>
        <dbReference type="EMBL" id="GIE41855.1"/>
    </source>
</evidence>
<dbReference type="RefSeq" id="WP_188122541.1">
    <property type="nucleotide sequence ID" value="NZ_BOMP01000080.1"/>
</dbReference>
<dbReference type="Proteomes" id="UP000590511">
    <property type="component" value="Unassembled WGS sequence"/>
</dbReference>
<dbReference type="Gene3D" id="3.40.1500.20">
    <property type="match status" value="1"/>
</dbReference>
<dbReference type="GO" id="GO:0051743">
    <property type="term" value="F:red chlorophyll catabolite reductase activity"/>
    <property type="evidence" value="ECO:0007669"/>
    <property type="project" value="InterPro"/>
</dbReference>
<dbReference type="EMBL" id="BOMP01000080">
    <property type="protein sequence ID" value="GIE41855.1"/>
    <property type="molecule type" value="Genomic_DNA"/>
</dbReference>
<accession>A0A7W7HGY4</accession>
<feature type="compositionally biased region" description="Low complexity" evidence="1">
    <location>
        <begin position="268"/>
        <end position="304"/>
    </location>
</feature>
<protein>
    <recommendedName>
        <fullName evidence="6">Oxidoreductase</fullName>
    </recommendedName>
</protein>
<reference evidence="3 4" key="1">
    <citation type="submission" date="2020-08" db="EMBL/GenBank/DDBJ databases">
        <title>Sequencing the genomes of 1000 actinobacteria strains.</title>
        <authorList>
            <person name="Klenk H.-P."/>
        </authorList>
    </citation>
    <scope>NUCLEOTIDE SEQUENCE [LARGE SCALE GENOMIC DNA]</scope>
    <source>
        <strain evidence="3 4">DSM 43150</strain>
    </source>
</reference>
<proteinExistence type="predicted"/>
<feature type="region of interest" description="Disordered" evidence="1">
    <location>
        <begin position="258"/>
        <end position="304"/>
    </location>
</feature>
<name>A0A7W7HGY4_9ACTN</name>
<dbReference type="PANTHER" id="PTHR34685">
    <property type="entry name" value="RED CHLOROPHYLL CATABOLITE REDUCTASE, CHLOROPLASTIC"/>
    <property type="match status" value="1"/>
</dbReference>
<dbReference type="PANTHER" id="PTHR34685:SF2">
    <property type="entry name" value="RED CHLOROPHYLL CATABOLITE REDUCTASE, CHLOROPLASTIC"/>
    <property type="match status" value="1"/>
</dbReference>